<dbReference type="EMBL" id="BOPG01000104">
    <property type="protein sequence ID" value="GIJ63899.1"/>
    <property type="molecule type" value="Genomic_DNA"/>
</dbReference>
<comment type="caution">
    <text evidence="2">The sequence shown here is derived from an EMBL/GenBank/DDBJ whole genome shotgun (WGS) entry which is preliminary data.</text>
</comment>
<protein>
    <recommendedName>
        <fullName evidence="4">GGDEF domain-containing protein</fullName>
    </recommendedName>
</protein>
<dbReference type="RefSeq" id="WP_239152887.1">
    <property type="nucleotide sequence ID" value="NZ_BOPG01000104.1"/>
</dbReference>
<evidence type="ECO:0000313" key="2">
    <source>
        <dbReference type="EMBL" id="GIJ63899.1"/>
    </source>
</evidence>
<evidence type="ECO:0000256" key="1">
    <source>
        <dbReference type="SAM" id="MobiDB-lite"/>
    </source>
</evidence>
<evidence type="ECO:0000313" key="3">
    <source>
        <dbReference type="Proteomes" id="UP000612585"/>
    </source>
</evidence>
<feature type="region of interest" description="Disordered" evidence="1">
    <location>
        <begin position="31"/>
        <end position="75"/>
    </location>
</feature>
<feature type="compositionally biased region" description="Basic residues" evidence="1">
    <location>
        <begin position="50"/>
        <end position="59"/>
    </location>
</feature>
<reference evidence="2" key="1">
    <citation type="submission" date="2021-01" db="EMBL/GenBank/DDBJ databases">
        <title>Whole genome shotgun sequence of Virgisporangium aurantiacum NBRC 16421.</title>
        <authorList>
            <person name="Komaki H."/>
            <person name="Tamura T."/>
        </authorList>
    </citation>
    <scope>NUCLEOTIDE SEQUENCE</scope>
    <source>
        <strain evidence="2">NBRC 16421</strain>
    </source>
</reference>
<gene>
    <name evidence="2" type="ORF">Vau01_114150</name>
</gene>
<proteinExistence type="predicted"/>
<organism evidence="2 3">
    <name type="scientific">Virgisporangium aurantiacum</name>
    <dbReference type="NCBI Taxonomy" id="175570"/>
    <lineage>
        <taxon>Bacteria</taxon>
        <taxon>Bacillati</taxon>
        <taxon>Actinomycetota</taxon>
        <taxon>Actinomycetes</taxon>
        <taxon>Micromonosporales</taxon>
        <taxon>Micromonosporaceae</taxon>
        <taxon>Virgisporangium</taxon>
    </lineage>
</organism>
<dbReference type="AlphaFoldDB" id="A0A8J3ZHB8"/>
<accession>A0A8J3ZHB8</accession>
<name>A0A8J3ZHB8_9ACTN</name>
<sequence>MHPQAIAVYDSTLGTFDTMLHHADIALHHAKQQRGTHRTCSPQMRMPRNAGRHGQRRRDAHTTDHNGQPGGEVTA</sequence>
<dbReference type="Proteomes" id="UP000612585">
    <property type="component" value="Unassembled WGS sequence"/>
</dbReference>
<evidence type="ECO:0008006" key="4">
    <source>
        <dbReference type="Google" id="ProtNLM"/>
    </source>
</evidence>
<keyword evidence="3" id="KW-1185">Reference proteome</keyword>